<evidence type="ECO:0000313" key="4">
    <source>
        <dbReference type="EMBL" id="RAL07963.1"/>
    </source>
</evidence>
<sequence length="112" mass="12257">PLFHAVYQHKAAMVTLLIGHPKIDVNRKNGQSGDTALHLAVLCCLEGIASILLEHEQVDVNSRDRANRTPLHIAAQSRSAAVVELLLKNHKIDLNALDLNAQSPLDLARESE</sequence>
<name>A0A395HKL9_ASPHC</name>
<keyword evidence="1" id="KW-0677">Repeat</keyword>
<accession>A0A395HKL9</accession>
<evidence type="ECO:0000313" key="5">
    <source>
        <dbReference type="Proteomes" id="UP000248961"/>
    </source>
</evidence>
<dbReference type="Gene3D" id="1.25.40.20">
    <property type="entry name" value="Ankyrin repeat-containing domain"/>
    <property type="match status" value="2"/>
</dbReference>
<dbReference type="EMBL" id="KZ824321">
    <property type="protein sequence ID" value="RAL07963.1"/>
    <property type="molecule type" value="Genomic_DNA"/>
</dbReference>
<dbReference type="AlphaFoldDB" id="A0A395HKL9"/>
<dbReference type="SMART" id="SM00248">
    <property type="entry name" value="ANK"/>
    <property type="match status" value="2"/>
</dbReference>
<dbReference type="GO" id="GO:0005737">
    <property type="term" value="C:cytoplasm"/>
    <property type="evidence" value="ECO:0007669"/>
    <property type="project" value="TreeGrafter"/>
</dbReference>
<keyword evidence="2 3" id="KW-0040">ANK repeat</keyword>
<dbReference type="SUPFAM" id="SSF48403">
    <property type="entry name" value="Ankyrin repeat"/>
    <property type="match status" value="1"/>
</dbReference>
<gene>
    <name evidence="4" type="ORF">BO97DRAFT_325858</name>
</gene>
<evidence type="ECO:0000256" key="3">
    <source>
        <dbReference type="PROSITE-ProRule" id="PRU00023"/>
    </source>
</evidence>
<dbReference type="STRING" id="1450537.A0A395HKL9"/>
<dbReference type="OrthoDB" id="341259at2759"/>
<dbReference type="RefSeq" id="XP_025547117.1">
    <property type="nucleotide sequence ID" value="XM_025691308.1"/>
</dbReference>
<feature type="non-terminal residue" evidence="4">
    <location>
        <position position="1"/>
    </location>
</feature>
<dbReference type="VEuPathDB" id="FungiDB:BO97DRAFT_325858"/>
<feature type="repeat" description="ANK" evidence="3">
    <location>
        <begin position="66"/>
        <end position="89"/>
    </location>
</feature>
<dbReference type="Pfam" id="PF12796">
    <property type="entry name" value="Ank_2"/>
    <property type="match status" value="1"/>
</dbReference>
<evidence type="ECO:0000256" key="2">
    <source>
        <dbReference type="ARBA" id="ARBA00023043"/>
    </source>
</evidence>
<dbReference type="PANTHER" id="PTHR24198">
    <property type="entry name" value="ANKYRIN REPEAT AND PROTEIN KINASE DOMAIN-CONTAINING PROTEIN"/>
    <property type="match status" value="1"/>
</dbReference>
<dbReference type="InterPro" id="IPR002110">
    <property type="entry name" value="Ankyrin_rpt"/>
</dbReference>
<keyword evidence="5" id="KW-1185">Reference proteome</keyword>
<reference evidence="4 5" key="1">
    <citation type="submission" date="2018-02" db="EMBL/GenBank/DDBJ databases">
        <title>The genomes of Aspergillus section Nigri reveals drivers in fungal speciation.</title>
        <authorList>
            <consortium name="DOE Joint Genome Institute"/>
            <person name="Vesth T.C."/>
            <person name="Nybo J."/>
            <person name="Theobald S."/>
            <person name="Brandl J."/>
            <person name="Frisvad J.C."/>
            <person name="Nielsen K.F."/>
            <person name="Lyhne E.K."/>
            <person name="Kogle M.E."/>
            <person name="Kuo A."/>
            <person name="Riley R."/>
            <person name="Clum A."/>
            <person name="Nolan M."/>
            <person name="Lipzen A."/>
            <person name="Salamov A."/>
            <person name="Henrissat B."/>
            <person name="Wiebenga A."/>
            <person name="De vries R.P."/>
            <person name="Grigoriev I.V."/>
            <person name="Mortensen U.H."/>
            <person name="Andersen M.R."/>
            <person name="Baker S.E."/>
        </authorList>
    </citation>
    <scope>NUCLEOTIDE SEQUENCE [LARGE SCALE GENOMIC DNA]</scope>
    <source>
        <strain evidence="4 5">CBS 101889</strain>
    </source>
</reference>
<feature type="non-terminal residue" evidence="4">
    <location>
        <position position="112"/>
    </location>
</feature>
<evidence type="ECO:0000256" key="1">
    <source>
        <dbReference type="ARBA" id="ARBA00022737"/>
    </source>
</evidence>
<dbReference type="InterPro" id="IPR036770">
    <property type="entry name" value="Ankyrin_rpt-contain_sf"/>
</dbReference>
<dbReference type="Proteomes" id="UP000248961">
    <property type="component" value="Unassembled WGS sequence"/>
</dbReference>
<dbReference type="GeneID" id="37195597"/>
<protein>
    <submittedName>
        <fullName evidence="4">Ankyrin</fullName>
    </submittedName>
</protein>
<dbReference type="PROSITE" id="PS50088">
    <property type="entry name" value="ANK_REPEAT"/>
    <property type="match status" value="1"/>
</dbReference>
<organism evidence="4 5">
    <name type="scientific">Aspergillus homomorphus (strain CBS 101889)</name>
    <dbReference type="NCBI Taxonomy" id="1450537"/>
    <lineage>
        <taxon>Eukaryota</taxon>
        <taxon>Fungi</taxon>
        <taxon>Dikarya</taxon>
        <taxon>Ascomycota</taxon>
        <taxon>Pezizomycotina</taxon>
        <taxon>Eurotiomycetes</taxon>
        <taxon>Eurotiomycetidae</taxon>
        <taxon>Eurotiales</taxon>
        <taxon>Aspergillaceae</taxon>
        <taxon>Aspergillus</taxon>
        <taxon>Aspergillus subgen. Circumdati</taxon>
    </lineage>
</organism>
<proteinExistence type="predicted"/>
<dbReference type="PANTHER" id="PTHR24198:SF165">
    <property type="entry name" value="ANKYRIN REPEAT-CONTAINING PROTEIN-RELATED"/>
    <property type="match status" value="1"/>
</dbReference>
<dbReference type="PROSITE" id="PS50297">
    <property type="entry name" value="ANK_REP_REGION"/>
    <property type="match status" value="1"/>
</dbReference>